<protein>
    <recommendedName>
        <fullName evidence="2">HNH domain-containing protein</fullName>
    </recommendedName>
</protein>
<gene>
    <name evidence="3" type="ORF">GCM10009801_21040</name>
</gene>
<evidence type="ECO:0000313" key="4">
    <source>
        <dbReference type="Proteomes" id="UP001500016"/>
    </source>
</evidence>
<name>A0ABN2VRJ8_9ACTN</name>
<accession>A0ABN2VRJ8</accession>
<dbReference type="EMBL" id="BAAAPE010000006">
    <property type="protein sequence ID" value="GAA2070379.1"/>
    <property type="molecule type" value="Genomic_DNA"/>
</dbReference>
<feature type="compositionally biased region" description="Polar residues" evidence="1">
    <location>
        <begin position="59"/>
        <end position="70"/>
    </location>
</feature>
<dbReference type="InterPro" id="IPR002711">
    <property type="entry name" value="HNH"/>
</dbReference>
<feature type="region of interest" description="Disordered" evidence="1">
    <location>
        <begin position="59"/>
        <end position="83"/>
    </location>
</feature>
<proteinExistence type="predicted"/>
<evidence type="ECO:0000256" key="1">
    <source>
        <dbReference type="SAM" id="MobiDB-lite"/>
    </source>
</evidence>
<dbReference type="Proteomes" id="UP001500016">
    <property type="component" value="Unassembled WGS sequence"/>
</dbReference>
<comment type="caution">
    <text evidence="3">The sequence shown here is derived from an EMBL/GenBank/DDBJ whole genome shotgun (WGS) entry which is preliminary data.</text>
</comment>
<reference evidence="3 4" key="1">
    <citation type="journal article" date="2019" name="Int. J. Syst. Evol. Microbiol.">
        <title>The Global Catalogue of Microorganisms (GCM) 10K type strain sequencing project: providing services to taxonomists for standard genome sequencing and annotation.</title>
        <authorList>
            <consortium name="The Broad Institute Genomics Platform"/>
            <consortium name="The Broad Institute Genome Sequencing Center for Infectious Disease"/>
            <person name="Wu L."/>
            <person name="Ma J."/>
        </authorList>
    </citation>
    <scope>NUCLEOTIDE SEQUENCE [LARGE SCALE GENOMIC DNA]</scope>
    <source>
        <strain evidence="3 4">JCM 15478</strain>
    </source>
</reference>
<dbReference type="RefSeq" id="WP_344526472.1">
    <property type="nucleotide sequence ID" value="NZ_BAAAPE010000006.1"/>
</dbReference>
<evidence type="ECO:0000259" key="2">
    <source>
        <dbReference type="Pfam" id="PF01844"/>
    </source>
</evidence>
<dbReference type="Gene3D" id="1.10.30.50">
    <property type="match status" value="1"/>
</dbReference>
<evidence type="ECO:0000313" key="3">
    <source>
        <dbReference type="EMBL" id="GAA2070379.1"/>
    </source>
</evidence>
<organism evidence="3 4">
    <name type="scientific">Streptomyces albiaxialis</name>
    <dbReference type="NCBI Taxonomy" id="329523"/>
    <lineage>
        <taxon>Bacteria</taxon>
        <taxon>Bacillati</taxon>
        <taxon>Actinomycetota</taxon>
        <taxon>Actinomycetes</taxon>
        <taxon>Kitasatosporales</taxon>
        <taxon>Streptomycetaceae</taxon>
        <taxon>Streptomyces</taxon>
    </lineage>
</organism>
<sequence>MRSPNWSRDELLLACALVVANDWKELRENDPRVQDLSDLLRSLPLHGEARHKAPNFRSVGSVSHKTTDLASNHPEYAGSPTKGGKLDHQVIADFVARPDEMLEAASALRNGVDSGELYLVPEQPDETDEDSHSAPEGRLLTRWALYRERSPVLRRKKITQAQRRGQPLQCTVCSFDFARVYGGLGAGFIEVHHVLPLHQAGPRETRLDDLAFLCANCHRMCHRTHDGMTWRTPSELRELLASAPAHS</sequence>
<dbReference type="CDD" id="cd00085">
    <property type="entry name" value="HNHc"/>
    <property type="match status" value="1"/>
</dbReference>
<dbReference type="Pfam" id="PF01844">
    <property type="entry name" value="HNH"/>
    <property type="match status" value="1"/>
</dbReference>
<keyword evidence="4" id="KW-1185">Reference proteome</keyword>
<dbReference type="InterPro" id="IPR003615">
    <property type="entry name" value="HNH_nuc"/>
</dbReference>
<feature type="domain" description="HNH" evidence="2">
    <location>
        <begin position="170"/>
        <end position="223"/>
    </location>
</feature>